<sequence length="98" mass="11342">MEFLIRQEVSEQLEKSQEAKNKQKKLDHDPDLLRMLLKKGEPLTWEQLYIVSRYTVNFNPAVESTIKSEVPVKVSTDNLSNMPDGFFAFLVTLSKEPN</sequence>
<dbReference type="EMBL" id="JHEG02000001">
    <property type="protein sequence ID" value="KIE13981.1"/>
    <property type="molecule type" value="Genomic_DNA"/>
</dbReference>
<protein>
    <submittedName>
        <fullName evidence="1">Uncharacterized protein</fullName>
    </submittedName>
</protein>
<dbReference type="OrthoDB" id="9961872at2"/>
<comment type="caution">
    <text evidence="1">The sequence shown here is derived from an EMBL/GenBank/DDBJ whole genome shotgun (WGS) entry which is preliminary data.</text>
</comment>
<accession>A0A0C1NMD0</accession>
<reference evidence="1" key="1">
    <citation type="journal article" date="2015" name="Genome Announc.">
        <title>Draft Genome Sequence of Tolypothrix boutellei Strain VB521301.</title>
        <authorList>
            <person name="Chandrababunaidu M.M."/>
            <person name="Singh D."/>
            <person name="Sen D."/>
            <person name="Bhan S."/>
            <person name="Das S."/>
            <person name="Gupta A."/>
            <person name="Adhikary S.P."/>
            <person name="Tripathy S."/>
        </authorList>
    </citation>
    <scope>NUCLEOTIDE SEQUENCE</scope>
    <source>
        <strain evidence="1">VB521301</strain>
    </source>
</reference>
<organism evidence="1">
    <name type="scientific">Tolypothrix bouteillei VB521301</name>
    <dbReference type="NCBI Taxonomy" id="1479485"/>
    <lineage>
        <taxon>Bacteria</taxon>
        <taxon>Bacillati</taxon>
        <taxon>Cyanobacteriota</taxon>
        <taxon>Cyanophyceae</taxon>
        <taxon>Nostocales</taxon>
        <taxon>Tolypothrichaceae</taxon>
        <taxon>Tolypothrix</taxon>
    </lineage>
</organism>
<gene>
    <name evidence="1" type="ORF">DA73_0201165</name>
</gene>
<name>A0A0C1NMD0_9CYAN</name>
<proteinExistence type="predicted"/>
<dbReference type="AlphaFoldDB" id="A0A0C1NMD0"/>
<evidence type="ECO:0000313" key="1">
    <source>
        <dbReference type="EMBL" id="KIE13981.1"/>
    </source>
</evidence>